<gene>
    <name evidence="4" type="ORF">B1813_05810</name>
</gene>
<evidence type="ECO:0000256" key="3">
    <source>
        <dbReference type="RuleBase" id="RU000363"/>
    </source>
</evidence>
<protein>
    <submittedName>
        <fullName evidence="4">3-oxoacyl-ACP reductase</fullName>
    </submittedName>
</protein>
<comment type="similarity">
    <text evidence="1 3">Belongs to the short-chain dehydrogenases/reductases (SDR) family.</text>
</comment>
<dbReference type="SUPFAM" id="SSF51735">
    <property type="entry name" value="NAD(P)-binding Rossmann-fold domains"/>
    <property type="match status" value="1"/>
</dbReference>
<proteinExistence type="inferred from homology"/>
<dbReference type="CDD" id="cd05233">
    <property type="entry name" value="SDR_c"/>
    <property type="match status" value="1"/>
</dbReference>
<dbReference type="FunFam" id="3.40.50.720:FF:000084">
    <property type="entry name" value="Short-chain dehydrogenase reductase"/>
    <property type="match status" value="1"/>
</dbReference>
<dbReference type="RefSeq" id="WP_081190923.1">
    <property type="nucleotide sequence ID" value="NZ_MWIH01000003.1"/>
</dbReference>
<keyword evidence="2" id="KW-0560">Oxidoreductase</keyword>
<evidence type="ECO:0000313" key="5">
    <source>
        <dbReference type="Proteomes" id="UP000192591"/>
    </source>
</evidence>
<dbReference type="GO" id="GO:0016491">
    <property type="term" value="F:oxidoreductase activity"/>
    <property type="evidence" value="ECO:0007669"/>
    <property type="project" value="UniProtKB-KW"/>
</dbReference>
<dbReference type="EMBL" id="MWIH01000003">
    <property type="protein sequence ID" value="OQO94019.1"/>
    <property type="molecule type" value="Genomic_DNA"/>
</dbReference>
<evidence type="ECO:0000256" key="1">
    <source>
        <dbReference type="ARBA" id="ARBA00006484"/>
    </source>
</evidence>
<dbReference type="InterPro" id="IPR002347">
    <property type="entry name" value="SDR_fam"/>
</dbReference>
<dbReference type="Pfam" id="PF00106">
    <property type="entry name" value="adh_short"/>
    <property type="match status" value="1"/>
</dbReference>
<dbReference type="PANTHER" id="PTHR43669:SF12">
    <property type="entry name" value="BLR5618 PROTEIN"/>
    <property type="match status" value="1"/>
</dbReference>
<dbReference type="PANTHER" id="PTHR43669">
    <property type="entry name" value="5-KETO-D-GLUCONATE 5-REDUCTASE"/>
    <property type="match status" value="1"/>
</dbReference>
<dbReference type="STRING" id="1962155.B1813_05810"/>
<evidence type="ECO:0000313" key="4">
    <source>
        <dbReference type="EMBL" id="OQO94019.1"/>
    </source>
</evidence>
<organism evidence="4 5">
    <name type="scientific">Saccharomonospora piscinae</name>
    <dbReference type="NCBI Taxonomy" id="687388"/>
    <lineage>
        <taxon>Bacteria</taxon>
        <taxon>Bacillati</taxon>
        <taxon>Actinomycetota</taxon>
        <taxon>Actinomycetes</taxon>
        <taxon>Pseudonocardiales</taxon>
        <taxon>Pseudonocardiaceae</taxon>
        <taxon>Saccharomonospora</taxon>
    </lineage>
</organism>
<dbReference type="PRINTS" id="PR00080">
    <property type="entry name" value="SDRFAMILY"/>
</dbReference>
<sequence length="247" mass="25895">MDDGRVAVVTGAGSGIGRAVARALLDDGYRVALAGRREAALRETAADARHALVVPTDVTEPAAVAALFDRVVADWDRVDLLFNNAGTFGPAAPIDAVSVEDWRATVDVNLTGMFLCAREAVRRMKAQRPRGGRIINNGSIAARTPRPDSVAYAATKHAVTGLTKSILLDCREFDIGCGQLDIGNAATEMTAGFADGAKQADGSVRPEPGFEVEHVADAVRYMAALPLHANVLSLTVTATGMPFVGRG</sequence>
<dbReference type="InterPro" id="IPR036291">
    <property type="entry name" value="NAD(P)-bd_dom_sf"/>
</dbReference>
<comment type="caution">
    <text evidence="4">The sequence shown here is derived from an EMBL/GenBank/DDBJ whole genome shotgun (WGS) entry which is preliminary data.</text>
</comment>
<dbReference type="Proteomes" id="UP000192591">
    <property type="component" value="Unassembled WGS sequence"/>
</dbReference>
<evidence type="ECO:0000256" key="2">
    <source>
        <dbReference type="ARBA" id="ARBA00023002"/>
    </source>
</evidence>
<dbReference type="PRINTS" id="PR00081">
    <property type="entry name" value="GDHRDH"/>
</dbReference>
<dbReference type="AlphaFoldDB" id="A0A1V9AA58"/>
<reference evidence="4 5" key="1">
    <citation type="submission" date="2017-02" db="EMBL/GenBank/DDBJ databases">
        <title>Draft genome of Saccharomonospora sp. 154.</title>
        <authorList>
            <person name="Alonso-Carmona G.S."/>
            <person name="De La Haba R."/>
            <person name="Vera-Gargallo B."/>
            <person name="Sandoval-Trujillo A.H."/>
            <person name="Ramirez-Duran N."/>
            <person name="Ventosa A."/>
        </authorList>
    </citation>
    <scope>NUCLEOTIDE SEQUENCE [LARGE SCALE GENOMIC DNA]</scope>
    <source>
        <strain evidence="4 5">LRS4.154</strain>
    </source>
</reference>
<keyword evidence="5" id="KW-1185">Reference proteome</keyword>
<name>A0A1V9AA58_SACPI</name>
<accession>A0A1V9AA58</accession>
<dbReference type="Gene3D" id="3.40.50.720">
    <property type="entry name" value="NAD(P)-binding Rossmann-like Domain"/>
    <property type="match status" value="1"/>
</dbReference>